<dbReference type="AlphaFoldDB" id="A0A0B3BSS6"/>
<name>A0A0B3BSS6_9PSED</name>
<gene>
    <name evidence="1" type="ORF">PT85_06235</name>
</gene>
<accession>A0A0B3BSS6</accession>
<dbReference type="Proteomes" id="UP000030980">
    <property type="component" value="Unassembled WGS sequence"/>
</dbReference>
<comment type="caution">
    <text evidence="1">The sequence shown here is derived from an EMBL/GenBank/DDBJ whole genome shotgun (WGS) entry which is preliminary data.</text>
</comment>
<evidence type="ECO:0008006" key="3">
    <source>
        <dbReference type="Google" id="ProtNLM"/>
    </source>
</evidence>
<protein>
    <recommendedName>
        <fullName evidence="3">DUF3509 domain-containing protein</fullName>
    </recommendedName>
</protein>
<dbReference type="STRING" id="706570.PT85_06235"/>
<keyword evidence="2" id="KW-1185">Reference proteome</keyword>
<dbReference type="InterPro" id="IPR021898">
    <property type="entry name" value="DUF3509"/>
</dbReference>
<reference evidence="1 2" key="1">
    <citation type="submission" date="2014-11" db="EMBL/GenBank/DDBJ databases">
        <title>Genome sequence of Pseudomonas tuomuerensis JCM 14085.</title>
        <authorList>
            <person name="Shin S.-K."/>
            <person name="Yi H."/>
        </authorList>
    </citation>
    <scope>NUCLEOTIDE SEQUENCE [LARGE SCALE GENOMIC DNA]</scope>
    <source>
        <strain evidence="1 2">JCM 14085</strain>
    </source>
</reference>
<organism evidence="1 2">
    <name type="scientific">Pseudomonas flexibilis</name>
    <dbReference type="NCBI Taxonomy" id="706570"/>
    <lineage>
        <taxon>Bacteria</taxon>
        <taxon>Pseudomonadati</taxon>
        <taxon>Pseudomonadota</taxon>
        <taxon>Gammaproteobacteria</taxon>
        <taxon>Pseudomonadales</taxon>
        <taxon>Pseudomonadaceae</taxon>
        <taxon>Pseudomonas</taxon>
    </lineage>
</organism>
<dbReference type="Pfam" id="PF12021">
    <property type="entry name" value="DUF3509"/>
    <property type="match status" value="1"/>
</dbReference>
<evidence type="ECO:0000313" key="1">
    <source>
        <dbReference type="EMBL" id="KHO65645.1"/>
    </source>
</evidence>
<dbReference type="EMBL" id="JTAK01000002">
    <property type="protein sequence ID" value="KHO65645.1"/>
    <property type="molecule type" value="Genomic_DNA"/>
</dbReference>
<proteinExistence type="predicted"/>
<evidence type="ECO:0000313" key="2">
    <source>
        <dbReference type="Proteomes" id="UP000030980"/>
    </source>
</evidence>
<dbReference type="OrthoDB" id="7030725at2"/>
<sequence length="90" mass="9506">MDMNALLAALASYNVTLGPRRPDGGRVITLHDEKGEPLISRVVGRALLGHPAGLAEVLDSVRRDLLVAGGSTDETVLAALRGSDRVRTYA</sequence>